<dbReference type="Proteomes" id="UP000006051">
    <property type="component" value="Chromosome"/>
</dbReference>
<dbReference type="KEGG" id="orh:Ornrh_0815"/>
<feature type="signal peptide" evidence="1">
    <location>
        <begin position="1"/>
        <end position="20"/>
    </location>
</feature>
<dbReference type="EMBL" id="CP003283">
    <property type="protein sequence ID" value="AFL97011.1"/>
    <property type="molecule type" value="Genomic_DNA"/>
</dbReference>
<evidence type="ECO:0000313" key="2">
    <source>
        <dbReference type="EMBL" id="AFL97011.1"/>
    </source>
</evidence>
<dbReference type="GeneID" id="71569106"/>
<feature type="chain" id="PRO_5003685164" evidence="1">
    <location>
        <begin position="21"/>
        <end position="275"/>
    </location>
</feature>
<name>I3ZZ77_ORNRL</name>
<dbReference type="STRING" id="867902.Ornrh_0815"/>
<dbReference type="RefSeq" id="WP_014790612.1">
    <property type="nucleotide sequence ID" value="NC_018016.1"/>
</dbReference>
<dbReference type="HOGENOM" id="CLU_1060695_0_0_10"/>
<organism evidence="2 3">
    <name type="scientific">Ornithobacterium rhinotracheale (strain ATCC 51463 / DSM 15997 / CCUG 23171 / CIP 104009 / LMG 9086)</name>
    <dbReference type="NCBI Taxonomy" id="867902"/>
    <lineage>
        <taxon>Bacteria</taxon>
        <taxon>Pseudomonadati</taxon>
        <taxon>Bacteroidota</taxon>
        <taxon>Flavobacteriia</taxon>
        <taxon>Flavobacteriales</taxon>
        <taxon>Weeksellaceae</taxon>
        <taxon>Ornithobacterium</taxon>
    </lineage>
</organism>
<gene>
    <name evidence="2" type="ordered locus">Ornrh_0815</name>
</gene>
<keyword evidence="1" id="KW-0732">Signal</keyword>
<dbReference type="eggNOG" id="ENOG5032VUA">
    <property type="taxonomic scope" value="Bacteria"/>
</dbReference>
<reference evidence="2 3" key="1">
    <citation type="submission" date="2012-06" db="EMBL/GenBank/DDBJ databases">
        <title>The complete genome of Ornithobacterium rhinotracheale DSM 15997.</title>
        <authorList>
            <consortium name="US DOE Joint Genome Institute (JGI-PGF)"/>
            <person name="Lucas S."/>
            <person name="Copeland A."/>
            <person name="Lapidus A."/>
            <person name="Goodwin L."/>
            <person name="Pitluck S."/>
            <person name="Peters L."/>
            <person name="Mikhailova N."/>
            <person name="Teshima H."/>
            <person name="Kyrpides N."/>
            <person name="Mavromatis K."/>
            <person name="Pagani I."/>
            <person name="Ivanova N."/>
            <person name="Ovchinnikova G."/>
            <person name="Zeytun A."/>
            <person name="Detter J.C."/>
            <person name="Han C."/>
            <person name="Land M."/>
            <person name="Hauser L."/>
            <person name="Markowitz V."/>
            <person name="Cheng J.-F."/>
            <person name="Hugenholtz P."/>
            <person name="Woyke T."/>
            <person name="Wu D."/>
            <person name="Lang E."/>
            <person name="Kopitz M."/>
            <person name="Brambilla E."/>
            <person name="Klenk H.-P."/>
            <person name="Eisen J.A."/>
        </authorList>
    </citation>
    <scope>NUCLEOTIDE SEQUENCE [LARGE SCALE GENOMIC DNA]</scope>
    <source>
        <strain evidence="3">ATCC 51463 / DSM 15997 / CCUG 23171 / LMG 9086</strain>
    </source>
</reference>
<dbReference type="AlphaFoldDB" id="I3ZZ77"/>
<evidence type="ECO:0000313" key="3">
    <source>
        <dbReference type="Proteomes" id="UP000006051"/>
    </source>
</evidence>
<proteinExistence type="predicted"/>
<keyword evidence="3" id="KW-1185">Reference proteome</keyword>
<protein>
    <submittedName>
        <fullName evidence="2">Uncharacterized protein</fullName>
    </submittedName>
</protein>
<dbReference type="GeneID" id="97257523"/>
<sequence>MKKFSILVFALFMWMGRAQSIADYEYVYVPKKFSDFNQNQYQLNTFLNWKLKKLGYKTLWTDPLEWPIELRQNPCKVLMADAENVGNLFTNKIKVIFTDCNKNVVAEYKASSSIKDFSEGLRDAMDKALAGVPTPAPNPNQNYSNVAEEAVIITKKVEKSPYNDLLPEDKKAKGESSVKQIRVNPSQTPVFTDGKAELNKIGIGGKSFVLIQKGKTDAFAVFRPSAKEGVYRVQLQNGVNTLGYVADDKITIEIPVNGNFENKVFELKNRLKSVF</sequence>
<evidence type="ECO:0000256" key="1">
    <source>
        <dbReference type="SAM" id="SignalP"/>
    </source>
</evidence>
<accession>I3ZZ77</accession>